<reference evidence="7 8" key="1">
    <citation type="submission" date="2016-10" db="EMBL/GenBank/DDBJ databases">
        <authorList>
            <person name="de Groot N.N."/>
        </authorList>
    </citation>
    <scope>NUCLEOTIDE SEQUENCE [LARGE SCALE GENOMIC DNA]</scope>
    <source>
        <strain evidence="6 7">CGMCC 1.9095</strain>
        <strain evidence="5 8">DSM 22558</strain>
    </source>
</reference>
<dbReference type="AlphaFoldDB" id="A0A1I4KNL5"/>
<dbReference type="InterPro" id="IPR012893">
    <property type="entry name" value="HipA-like_C"/>
</dbReference>
<dbReference type="GO" id="GO:0005829">
    <property type="term" value="C:cytosol"/>
    <property type="evidence" value="ECO:0007669"/>
    <property type="project" value="TreeGrafter"/>
</dbReference>
<dbReference type="PANTHER" id="PTHR37419">
    <property type="entry name" value="SERINE/THREONINE-PROTEIN KINASE TOXIN HIPA"/>
    <property type="match status" value="1"/>
</dbReference>
<evidence type="ECO:0000313" key="8">
    <source>
        <dbReference type="Proteomes" id="UP000186904"/>
    </source>
</evidence>
<dbReference type="Proteomes" id="UP000186904">
    <property type="component" value="Unassembled WGS sequence"/>
</dbReference>
<dbReference type="RefSeq" id="WP_074777451.1">
    <property type="nucleotide sequence ID" value="NZ_FOGN01000001.1"/>
</dbReference>
<dbReference type="InterPro" id="IPR052028">
    <property type="entry name" value="HipA_Ser/Thr_kinase"/>
</dbReference>
<dbReference type="OrthoDB" id="9805913at2"/>
<dbReference type="STRING" id="653930.SAMN05216589_0327"/>
<dbReference type="EMBL" id="FOUA01000001">
    <property type="protein sequence ID" value="SFL80358.1"/>
    <property type="molecule type" value="Genomic_DNA"/>
</dbReference>
<feature type="domain" description="HipA-like C-terminal" evidence="4">
    <location>
        <begin position="165"/>
        <end position="356"/>
    </location>
</feature>
<gene>
    <name evidence="6" type="ORF">SAMN04487855_1297</name>
    <name evidence="5" type="ORF">SAMN05216589_0327</name>
</gene>
<dbReference type="GO" id="GO:0004674">
    <property type="term" value="F:protein serine/threonine kinase activity"/>
    <property type="evidence" value="ECO:0007669"/>
    <property type="project" value="TreeGrafter"/>
</dbReference>
<evidence type="ECO:0000313" key="6">
    <source>
        <dbReference type="EMBL" id="SFL80358.1"/>
    </source>
</evidence>
<dbReference type="EMBL" id="FOGN01000001">
    <property type="protein sequence ID" value="SER36497.1"/>
    <property type="molecule type" value="Genomic_DNA"/>
</dbReference>
<keyword evidence="7" id="KW-1185">Reference proteome</keyword>
<organism evidence="6 7">
    <name type="scientific">Halopseudomonas bauzanensis</name>
    <dbReference type="NCBI Taxonomy" id="653930"/>
    <lineage>
        <taxon>Bacteria</taxon>
        <taxon>Pseudomonadati</taxon>
        <taxon>Pseudomonadota</taxon>
        <taxon>Gammaproteobacteria</taxon>
        <taxon>Pseudomonadales</taxon>
        <taxon>Pseudomonadaceae</taxon>
        <taxon>Halopseudomonas</taxon>
    </lineage>
</organism>
<protein>
    <submittedName>
        <fullName evidence="6">Serine/threonine-protein kinase HipA</fullName>
    </submittedName>
</protein>
<keyword evidence="2" id="KW-0808">Transferase</keyword>
<comment type="similarity">
    <text evidence="1">Belongs to the HipA Ser/Thr kinase family.</text>
</comment>
<dbReference type="Proteomes" id="UP000186599">
    <property type="component" value="Unassembled WGS sequence"/>
</dbReference>
<keyword evidence="3 6" id="KW-0418">Kinase</keyword>
<evidence type="ECO:0000259" key="4">
    <source>
        <dbReference type="Pfam" id="PF07804"/>
    </source>
</evidence>
<dbReference type="InterPro" id="IPR016869">
    <property type="entry name" value="UCP028135_HipA-like"/>
</dbReference>
<evidence type="ECO:0000313" key="5">
    <source>
        <dbReference type="EMBL" id="SER36497.1"/>
    </source>
</evidence>
<sequence length="440" mass="48889">MDSNRVTLQTHLDGRWQDAMVIRFDQPEQGLASVCSTEYFSHYLVEHLHALDSVLQPSVSAGYPLSWDIHRGIAPAFLHDIIPAGAARRHILACMSVPLGAGEDFFLLQQCTTAPIGHLRILEGVERLSSSPLTGFSRAEVIRRDTLFLDHAYDHGAAVGGASGAGGEAPKLLLAEDVSGALYPDASLPDEQARHHWFVKFPRHPAAATDRNILFSEYCYYRALGALRFNTIASDGLAYEEANRPSLWMPRFDRQVEGETVKRLAVESIYSLCGVTRPGSRMDHVAVAERLVEVWVAAGQQQGIPGMLREYLRRDLINQVLGNTDNHGRNLAVQREADSISLAPMYDIAPMVMDPAGVVRTTRWPDGIEQLNQVDWRRACQQLGRWVDGDELFEGLREDAAALLALPDLLSSLHLPEETWNAPLIPLRRLPATLQKWGLI</sequence>
<evidence type="ECO:0000256" key="3">
    <source>
        <dbReference type="ARBA" id="ARBA00022777"/>
    </source>
</evidence>
<name>A0A1I4KNL5_9GAMM</name>
<dbReference type="Pfam" id="PF07804">
    <property type="entry name" value="HipA_C"/>
    <property type="match status" value="1"/>
</dbReference>
<dbReference type="PANTHER" id="PTHR37419:SF8">
    <property type="entry name" value="TOXIN YJJJ"/>
    <property type="match status" value="1"/>
</dbReference>
<accession>A0A1I4KNL5</accession>
<proteinExistence type="inferred from homology"/>
<evidence type="ECO:0000256" key="2">
    <source>
        <dbReference type="ARBA" id="ARBA00022679"/>
    </source>
</evidence>
<evidence type="ECO:0000256" key="1">
    <source>
        <dbReference type="ARBA" id="ARBA00010164"/>
    </source>
</evidence>
<evidence type="ECO:0000313" key="7">
    <source>
        <dbReference type="Proteomes" id="UP000186599"/>
    </source>
</evidence>
<dbReference type="PIRSF" id="PIRSF028135">
    <property type="entry name" value="UCP028135_HipA-like"/>
    <property type="match status" value="1"/>
</dbReference>